<evidence type="ECO:0000313" key="11">
    <source>
        <dbReference type="EMBL" id="KAJ8755267.1"/>
    </source>
</evidence>
<dbReference type="PANTHER" id="PTHR31375">
    <property type="match status" value="1"/>
</dbReference>
<keyword evidence="6 9" id="KW-0326">Glycosidase</keyword>
<dbReference type="SMART" id="SM00710">
    <property type="entry name" value="PbH1"/>
    <property type="match status" value="7"/>
</dbReference>
<dbReference type="InterPro" id="IPR012334">
    <property type="entry name" value="Pectin_lyas_fold"/>
</dbReference>
<keyword evidence="7" id="KW-0961">Cell wall biogenesis/degradation</keyword>
<feature type="active site" evidence="8">
    <location>
        <position position="240"/>
    </location>
</feature>
<comment type="caution">
    <text evidence="11">The sequence shown here is derived from an EMBL/GenBank/DDBJ whole genome shotgun (WGS) entry which is preliminary data.</text>
</comment>
<dbReference type="Pfam" id="PF00295">
    <property type="entry name" value="Glyco_hydro_28"/>
    <property type="match status" value="1"/>
</dbReference>
<evidence type="ECO:0000256" key="2">
    <source>
        <dbReference type="ARBA" id="ARBA00008834"/>
    </source>
</evidence>
<evidence type="ECO:0000256" key="10">
    <source>
        <dbReference type="SAM" id="SignalP"/>
    </source>
</evidence>
<evidence type="ECO:0000256" key="3">
    <source>
        <dbReference type="ARBA" id="ARBA00022512"/>
    </source>
</evidence>
<dbReference type="FunFam" id="2.160.20.10:FF:000004">
    <property type="entry name" value="Pectin lyase-like superfamily protein"/>
    <property type="match status" value="1"/>
</dbReference>
<dbReference type="GO" id="GO:0005975">
    <property type="term" value="P:carbohydrate metabolic process"/>
    <property type="evidence" value="ECO:0007669"/>
    <property type="project" value="InterPro"/>
</dbReference>
<dbReference type="Gene3D" id="2.160.20.10">
    <property type="entry name" value="Single-stranded right-handed beta-helix, Pectin lyase-like"/>
    <property type="match status" value="1"/>
</dbReference>
<reference evidence="11 12" key="1">
    <citation type="submission" date="2021-09" db="EMBL/GenBank/DDBJ databases">
        <title>Genomic insights and catalytic innovation underlie evolution of tropane alkaloids biosynthesis.</title>
        <authorList>
            <person name="Wang Y.-J."/>
            <person name="Tian T."/>
            <person name="Huang J.-P."/>
            <person name="Huang S.-X."/>
        </authorList>
    </citation>
    <scope>NUCLEOTIDE SEQUENCE [LARGE SCALE GENOMIC DNA]</scope>
    <source>
        <strain evidence="11">KIB-2018</strain>
        <tissue evidence="11">Leaf</tissue>
    </source>
</reference>
<name>A0AAV8SSL7_9ROSI</name>
<gene>
    <name evidence="11" type="ORF">K2173_019065</name>
</gene>
<evidence type="ECO:0000256" key="9">
    <source>
        <dbReference type="RuleBase" id="RU361169"/>
    </source>
</evidence>
<evidence type="ECO:0000256" key="1">
    <source>
        <dbReference type="ARBA" id="ARBA00004191"/>
    </source>
</evidence>
<keyword evidence="12" id="KW-1185">Reference proteome</keyword>
<dbReference type="SUPFAM" id="SSF51126">
    <property type="entry name" value="Pectin lyase-like"/>
    <property type="match status" value="1"/>
</dbReference>
<dbReference type="InterPro" id="IPR006626">
    <property type="entry name" value="PbH1"/>
</dbReference>
<evidence type="ECO:0000256" key="7">
    <source>
        <dbReference type="ARBA" id="ARBA00023316"/>
    </source>
</evidence>
<comment type="similarity">
    <text evidence="2 9">Belongs to the glycosyl hydrolase 28 family.</text>
</comment>
<sequence>MVSKAVVNCFRILFFAATLQASNAVSNYNVVDFGAHGDGKTDSTRPFLRAWLAACRSREPASVEVPAGSFLVGTIVFNGPCKNEILFQIDGTIVAPSDYWKVGKYGYWILFSKVKLVTISGGTIDANGANFWACRESGRVCPPGARSISFERCNNVKVSNLTSMDSQLFHISVYQSHDLAFENIKAIAPNSSLNTDGIHMQSVTGITVKGGTIMTGDDCISMGPGTKNVRIEHIACGPGHGISVGSLAEQANEDGVQNMTVTDAIFTGTQNGVRIKSWARPCTGFVKNIVFRNVAMRNAQNPIIIDQNYCPDDHDCPHQNSGVKISGVTYKNIKGTSASDIAINFNCSASNPCVGLELVDIDLTYLNPPNVETNSTCNHANGSSSGVVIPQSCF</sequence>
<dbReference type="InterPro" id="IPR000743">
    <property type="entry name" value="Glyco_hydro_28"/>
</dbReference>
<evidence type="ECO:0000256" key="6">
    <source>
        <dbReference type="ARBA" id="ARBA00023295"/>
    </source>
</evidence>
<keyword evidence="10" id="KW-0732">Signal</keyword>
<dbReference type="GO" id="GO:0071555">
    <property type="term" value="P:cell wall organization"/>
    <property type="evidence" value="ECO:0007669"/>
    <property type="project" value="UniProtKB-KW"/>
</dbReference>
<dbReference type="EMBL" id="JAIWQS010000009">
    <property type="protein sequence ID" value="KAJ8755267.1"/>
    <property type="molecule type" value="Genomic_DNA"/>
</dbReference>
<dbReference type="PROSITE" id="PS00502">
    <property type="entry name" value="POLYGALACTURONASE"/>
    <property type="match status" value="1"/>
</dbReference>
<accession>A0AAV8SSL7</accession>
<evidence type="ECO:0000256" key="4">
    <source>
        <dbReference type="ARBA" id="ARBA00022525"/>
    </source>
</evidence>
<evidence type="ECO:0000313" key="12">
    <source>
        <dbReference type="Proteomes" id="UP001159364"/>
    </source>
</evidence>
<dbReference type="InterPro" id="IPR011050">
    <property type="entry name" value="Pectin_lyase_fold/virulence"/>
</dbReference>
<protein>
    <recommendedName>
        <fullName evidence="13">Polygalacturonase</fullName>
    </recommendedName>
</protein>
<dbReference type="AlphaFoldDB" id="A0AAV8SSL7"/>
<dbReference type="GO" id="GO:0004650">
    <property type="term" value="F:polygalacturonase activity"/>
    <property type="evidence" value="ECO:0007669"/>
    <property type="project" value="InterPro"/>
</dbReference>
<organism evidence="11 12">
    <name type="scientific">Erythroxylum novogranatense</name>
    <dbReference type="NCBI Taxonomy" id="1862640"/>
    <lineage>
        <taxon>Eukaryota</taxon>
        <taxon>Viridiplantae</taxon>
        <taxon>Streptophyta</taxon>
        <taxon>Embryophyta</taxon>
        <taxon>Tracheophyta</taxon>
        <taxon>Spermatophyta</taxon>
        <taxon>Magnoliopsida</taxon>
        <taxon>eudicotyledons</taxon>
        <taxon>Gunneridae</taxon>
        <taxon>Pentapetalae</taxon>
        <taxon>rosids</taxon>
        <taxon>fabids</taxon>
        <taxon>Malpighiales</taxon>
        <taxon>Erythroxylaceae</taxon>
        <taxon>Erythroxylum</taxon>
    </lineage>
</organism>
<dbReference type="Proteomes" id="UP001159364">
    <property type="component" value="Linkage Group LG09"/>
</dbReference>
<evidence type="ECO:0000256" key="8">
    <source>
        <dbReference type="PROSITE-ProRule" id="PRU10052"/>
    </source>
</evidence>
<keyword evidence="5 9" id="KW-0378">Hydrolase</keyword>
<comment type="subcellular location">
    <subcellularLocation>
        <location evidence="1">Secreted</location>
        <location evidence="1">Cell wall</location>
    </subcellularLocation>
</comment>
<proteinExistence type="inferred from homology"/>
<keyword evidence="3" id="KW-0134">Cell wall</keyword>
<evidence type="ECO:0000256" key="5">
    <source>
        <dbReference type="ARBA" id="ARBA00022801"/>
    </source>
</evidence>
<evidence type="ECO:0008006" key="13">
    <source>
        <dbReference type="Google" id="ProtNLM"/>
    </source>
</evidence>
<keyword evidence="4" id="KW-0964">Secreted</keyword>
<feature type="chain" id="PRO_5043619824" description="Polygalacturonase" evidence="10">
    <location>
        <begin position="25"/>
        <end position="394"/>
    </location>
</feature>
<feature type="signal peptide" evidence="10">
    <location>
        <begin position="1"/>
        <end position="24"/>
    </location>
</feature>